<accession>A0AAV1CXM9</accession>
<dbReference type="AlphaFoldDB" id="A0AAV1CXM9"/>
<evidence type="ECO:0000256" key="1">
    <source>
        <dbReference type="SAM" id="MobiDB-lite"/>
    </source>
</evidence>
<dbReference type="Proteomes" id="UP001161247">
    <property type="component" value="Chromosome 3"/>
</dbReference>
<evidence type="ECO:0000313" key="2">
    <source>
        <dbReference type="EMBL" id="CAI9099283.1"/>
    </source>
</evidence>
<feature type="compositionally biased region" description="Basic and acidic residues" evidence="1">
    <location>
        <begin position="116"/>
        <end position="128"/>
    </location>
</feature>
<reference evidence="2" key="1">
    <citation type="submission" date="2023-03" db="EMBL/GenBank/DDBJ databases">
        <authorList>
            <person name="Julca I."/>
        </authorList>
    </citation>
    <scope>NUCLEOTIDE SEQUENCE</scope>
</reference>
<feature type="region of interest" description="Disordered" evidence="1">
    <location>
        <begin position="86"/>
        <end position="192"/>
    </location>
</feature>
<proteinExistence type="predicted"/>
<gene>
    <name evidence="2" type="ORF">OLC1_LOCUS9336</name>
</gene>
<protein>
    <submittedName>
        <fullName evidence="2">OLC1v1036071C1</fullName>
    </submittedName>
</protein>
<organism evidence="2 3">
    <name type="scientific">Oldenlandia corymbosa var. corymbosa</name>
    <dbReference type="NCBI Taxonomy" id="529605"/>
    <lineage>
        <taxon>Eukaryota</taxon>
        <taxon>Viridiplantae</taxon>
        <taxon>Streptophyta</taxon>
        <taxon>Embryophyta</taxon>
        <taxon>Tracheophyta</taxon>
        <taxon>Spermatophyta</taxon>
        <taxon>Magnoliopsida</taxon>
        <taxon>eudicotyledons</taxon>
        <taxon>Gunneridae</taxon>
        <taxon>Pentapetalae</taxon>
        <taxon>asterids</taxon>
        <taxon>lamiids</taxon>
        <taxon>Gentianales</taxon>
        <taxon>Rubiaceae</taxon>
        <taxon>Rubioideae</taxon>
        <taxon>Spermacoceae</taxon>
        <taxon>Hedyotis-Oldenlandia complex</taxon>
        <taxon>Oldenlandia</taxon>
    </lineage>
</organism>
<keyword evidence="3" id="KW-1185">Reference proteome</keyword>
<feature type="compositionally biased region" description="Basic and acidic residues" evidence="1">
    <location>
        <begin position="86"/>
        <end position="96"/>
    </location>
</feature>
<evidence type="ECO:0000313" key="3">
    <source>
        <dbReference type="Proteomes" id="UP001161247"/>
    </source>
</evidence>
<name>A0AAV1CXM9_OLDCO</name>
<dbReference type="EMBL" id="OX459120">
    <property type="protein sequence ID" value="CAI9099283.1"/>
    <property type="molecule type" value="Genomic_DNA"/>
</dbReference>
<sequence>MVGISYSTSSSSTRTFASLFNKPYSSILKEAAPSTDQYPFPDFKKVSFFNSSSELEYDDEEFEALIASHKMTLVGKFSYGRPKMEEANLAESDKQPRSGSKRIQFAMPKPVPKWKPRPDSGKPEDHTKAQASTPGLSTMEKQSTPIDIDDSIQINEKVPEKITPSPTPADNPAKSISESDLTIVANEDASQL</sequence>
<feature type="compositionally biased region" description="Polar residues" evidence="1">
    <location>
        <begin position="129"/>
        <end position="145"/>
    </location>
</feature>